<sequence>MNAEHHLHLVSDSTGETVNSVARACVAQFEGIEPQEHVWTLVRTRGHVEKIVDNIRREPGPVIYTMVDEDLRRLLEKNCHAMGVPCVAVLDPVIHALGLHYERTSAGRPGKQHTLDNEYFDRIEAMNFALAHDDGQMYEDLSAADVALVGVSRTSKTPTCVYLAQRGIRAANVPYVPGVPLPDALFRLERTLIIGLTKDPARLVDIRRSRLRVMNDQEEAGKYADIDAVTEEVKEARRLYARHHWPVIDVTRRSIEETAAAILTLYQRHRAKAAE</sequence>
<name>A0ABV8UM36_9PROT</name>
<dbReference type="PANTHER" id="PTHR31756:SF3">
    <property type="entry name" value="PYRUVATE, PHOSPHATE DIKINASE REGULATORY PROTEIN 1, CHLOROPLASTIC"/>
    <property type="match status" value="1"/>
</dbReference>
<reference evidence="7" key="1">
    <citation type="journal article" date="2019" name="Int. J. Syst. Evol. Microbiol.">
        <title>The Global Catalogue of Microorganisms (GCM) 10K type strain sequencing project: providing services to taxonomists for standard genome sequencing and annotation.</title>
        <authorList>
            <consortium name="The Broad Institute Genomics Platform"/>
            <consortium name="The Broad Institute Genome Sequencing Center for Infectious Disease"/>
            <person name="Wu L."/>
            <person name="Ma J."/>
        </authorList>
    </citation>
    <scope>NUCLEOTIDE SEQUENCE [LARGE SCALE GENOMIC DNA]</scope>
    <source>
        <strain evidence="7">CECT 8472</strain>
    </source>
</reference>
<evidence type="ECO:0000313" key="7">
    <source>
        <dbReference type="Proteomes" id="UP001595799"/>
    </source>
</evidence>
<comment type="function">
    <text evidence="5">Bifunctional serine/threonine kinase and phosphorylase involved in the regulation of the pyruvate, phosphate dikinase (PPDK) by catalyzing its phosphorylation/dephosphorylation.</text>
</comment>
<dbReference type="Proteomes" id="UP001595799">
    <property type="component" value="Unassembled WGS sequence"/>
</dbReference>
<keyword evidence="2 5" id="KW-0808">Transferase</keyword>
<dbReference type="Pfam" id="PF03618">
    <property type="entry name" value="Kinase-PPPase"/>
    <property type="match status" value="1"/>
</dbReference>
<dbReference type="GO" id="GO:0016740">
    <property type="term" value="F:transferase activity"/>
    <property type="evidence" value="ECO:0007669"/>
    <property type="project" value="UniProtKB-KW"/>
</dbReference>
<evidence type="ECO:0000256" key="1">
    <source>
        <dbReference type="ARBA" id="ARBA00022527"/>
    </source>
</evidence>
<gene>
    <name evidence="6" type="ORF">ACFOW6_12405</name>
</gene>
<comment type="caution">
    <text evidence="6">The sequence shown here is derived from an EMBL/GenBank/DDBJ whole genome shotgun (WGS) entry which is preliminary data.</text>
</comment>
<dbReference type="InterPro" id="IPR005177">
    <property type="entry name" value="Kinase-pyrophosphorylase"/>
</dbReference>
<dbReference type="InterPro" id="IPR026565">
    <property type="entry name" value="PPDK_reg"/>
</dbReference>
<dbReference type="EC" id="2.7.11.32" evidence="5"/>
<dbReference type="NCBIfam" id="NF003742">
    <property type="entry name" value="PRK05339.1"/>
    <property type="match status" value="1"/>
</dbReference>
<comment type="catalytic activity">
    <reaction evidence="5">
        <text>N(tele)-phospho-L-histidyl/L-threonyl-[pyruvate, phosphate dikinase] + ADP = N(tele)-phospho-L-histidyl/O-phospho-L-threonyl-[pyruvate, phosphate dikinase] + AMP + H(+)</text>
        <dbReference type="Rhea" id="RHEA:43692"/>
        <dbReference type="Rhea" id="RHEA-COMP:10650"/>
        <dbReference type="Rhea" id="RHEA-COMP:10651"/>
        <dbReference type="ChEBI" id="CHEBI:15378"/>
        <dbReference type="ChEBI" id="CHEBI:30013"/>
        <dbReference type="ChEBI" id="CHEBI:61977"/>
        <dbReference type="ChEBI" id="CHEBI:83586"/>
        <dbReference type="ChEBI" id="CHEBI:456215"/>
        <dbReference type="ChEBI" id="CHEBI:456216"/>
        <dbReference type="EC" id="2.7.11.32"/>
    </reaction>
</comment>
<evidence type="ECO:0000256" key="5">
    <source>
        <dbReference type="HAMAP-Rule" id="MF_00921"/>
    </source>
</evidence>
<comment type="similarity">
    <text evidence="5">Belongs to the pyruvate, phosphate/water dikinase regulatory protein family. PDRP subfamily.</text>
</comment>
<accession>A0ABV8UM36</accession>
<organism evidence="6 7">
    <name type="scientific">Fodinicurvata halophila</name>
    <dbReference type="NCBI Taxonomy" id="1419723"/>
    <lineage>
        <taxon>Bacteria</taxon>
        <taxon>Pseudomonadati</taxon>
        <taxon>Pseudomonadota</taxon>
        <taxon>Alphaproteobacteria</taxon>
        <taxon>Rhodospirillales</taxon>
        <taxon>Rhodovibrionaceae</taxon>
        <taxon>Fodinicurvata</taxon>
    </lineage>
</organism>
<dbReference type="PANTHER" id="PTHR31756">
    <property type="entry name" value="PYRUVATE, PHOSPHATE DIKINASE REGULATORY PROTEIN 1, CHLOROPLASTIC"/>
    <property type="match status" value="1"/>
</dbReference>
<evidence type="ECO:0000256" key="2">
    <source>
        <dbReference type="ARBA" id="ARBA00022679"/>
    </source>
</evidence>
<comment type="catalytic activity">
    <reaction evidence="5">
        <text>N(tele)-phospho-L-histidyl/O-phospho-L-threonyl-[pyruvate, phosphate dikinase] + phosphate + H(+) = N(tele)-phospho-L-histidyl/L-threonyl-[pyruvate, phosphate dikinase] + diphosphate</text>
        <dbReference type="Rhea" id="RHEA:43696"/>
        <dbReference type="Rhea" id="RHEA-COMP:10650"/>
        <dbReference type="Rhea" id="RHEA-COMP:10651"/>
        <dbReference type="ChEBI" id="CHEBI:15378"/>
        <dbReference type="ChEBI" id="CHEBI:30013"/>
        <dbReference type="ChEBI" id="CHEBI:33019"/>
        <dbReference type="ChEBI" id="CHEBI:43474"/>
        <dbReference type="ChEBI" id="CHEBI:61977"/>
        <dbReference type="ChEBI" id="CHEBI:83586"/>
        <dbReference type="EC" id="2.7.4.27"/>
    </reaction>
</comment>
<keyword evidence="4 5" id="KW-0418">Kinase</keyword>
<keyword evidence="1 5" id="KW-0723">Serine/threonine-protein kinase</keyword>
<dbReference type="HAMAP" id="MF_00921">
    <property type="entry name" value="PDRP"/>
    <property type="match status" value="1"/>
</dbReference>
<feature type="binding site" evidence="5">
    <location>
        <begin position="150"/>
        <end position="157"/>
    </location>
    <ligand>
        <name>ADP</name>
        <dbReference type="ChEBI" id="CHEBI:456216"/>
    </ligand>
</feature>
<keyword evidence="3 5" id="KW-0547">Nucleotide-binding</keyword>
<evidence type="ECO:0000256" key="4">
    <source>
        <dbReference type="ARBA" id="ARBA00022777"/>
    </source>
</evidence>
<dbReference type="RefSeq" id="WP_382422693.1">
    <property type="nucleotide sequence ID" value="NZ_JBHSCW010000007.1"/>
</dbReference>
<dbReference type="EMBL" id="JBHSCW010000007">
    <property type="protein sequence ID" value="MFC4352342.1"/>
    <property type="molecule type" value="Genomic_DNA"/>
</dbReference>
<dbReference type="EC" id="2.7.4.27" evidence="5"/>
<protein>
    <recommendedName>
        <fullName evidence="5">Putative pyruvate, phosphate dikinase regulatory protein</fullName>
        <shortName evidence="5">PPDK regulatory protein</shortName>
        <ecNumber evidence="5">2.7.11.32</ecNumber>
        <ecNumber evidence="5">2.7.4.27</ecNumber>
    </recommendedName>
</protein>
<evidence type="ECO:0000313" key="6">
    <source>
        <dbReference type="EMBL" id="MFC4352342.1"/>
    </source>
</evidence>
<evidence type="ECO:0000256" key="3">
    <source>
        <dbReference type="ARBA" id="ARBA00022741"/>
    </source>
</evidence>
<proteinExistence type="inferred from homology"/>
<keyword evidence="7" id="KW-1185">Reference proteome</keyword>
<keyword evidence="6" id="KW-0670">Pyruvate</keyword>